<keyword evidence="1" id="KW-0175">Coiled coil</keyword>
<dbReference type="GO" id="GO:0005737">
    <property type="term" value="C:cytoplasm"/>
    <property type="evidence" value="ECO:0007669"/>
    <property type="project" value="TreeGrafter"/>
</dbReference>
<feature type="compositionally biased region" description="Polar residues" evidence="2">
    <location>
        <begin position="709"/>
        <end position="722"/>
    </location>
</feature>
<feature type="region of interest" description="Disordered" evidence="2">
    <location>
        <begin position="675"/>
        <end position="695"/>
    </location>
</feature>
<dbReference type="CDD" id="cd00160">
    <property type="entry name" value="RhoGEF"/>
    <property type="match status" value="1"/>
</dbReference>
<feature type="compositionally biased region" description="Polar residues" evidence="2">
    <location>
        <begin position="756"/>
        <end position="771"/>
    </location>
</feature>
<feature type="domain" description="DH" evidence="3">
    <location>
        <begin position="125"/>
        <end position="313"/>
    </location>
</feature>
<dbReference type="InterPro" id="IPR051092">
    <property type="entry name" value="FYVE_RhoGEF_PH"/>
</dbReference>
<proteinExistence type="predicted"/>
<feature type="region of interest" description="Disordered" evidence="2">
    <location>
        <begin position="709"/>
        <end position="1065"/>
    </location>
</feature>
<feature type="region of interest" description="Disordered" evidence="2">
    <location>
        <begin position="359"/>
        <end position="404"/>
    </location>
</feature>
<dbReference type="Proteomes" id="UP000827549">
    <property type="component" value="Chromosome 5"/>
</dbReference>
<evidence type="ECO:0000256" key="1">
    <source>
        <dbReference type="SAM" id="Coils"/>
    </source>
</evidence>
<dbReference type="GeneID" id="87810140"/>
<feature type="compositionally biased region" description="Low complexity" evidence="2">
    <location>
        <begin position="890"/>
        <end position="899"/>
    </location>
</feature>
<dbReference type="RefSeq" id="XP_062629467.1">
    <property type="nucleotide sequence ID" value="XM_062773483.1"/>
</dbReference>
<feature type="compositionally biased region" description="Low complexity" evidence="2">
    <location>
        <begin position="1220"/>
        <end position="1232"/>
    </location>
</feature>
<evidence type="ECO:0000313" key="5">
    <source>
        <dbReference type="Proteomes" id="UP000827549"/>
    </source>
</evidence>
<feature type="coiled-coil region" evidence="1">
    <location>
        <begin position="1286"/>
        <end position="1327"/>
    </location>
</feature>
<evidence type="ECO:0000259" key="3">
    <source>
        <dbReference type="SMART" id="SM00325"/>
    </source>
</evidence>
<feature type="region of interest" description="Disordered" evidence="2">
    <location>
        <begin position="1"/>
        <end position="48"/>
    </location>
</feature>
<organism evidence="4 5">
    <name type="scientific">Vanrija pseudolonga</name>
    <dbReference type="NCBI Taxonomy" id="143232"/>
    <lineage>
        <taxon>Eukaryota</taxon>
        <taxon>Fungi</taxon>
        <taxon>Dikarya</taxon>
        <taxon>Basidiomycota</taxon>
        <taxon>Agaricomycotina</taxon>
        <taxon>Tremellomycetes</taxon>
        <taxon>Trichosporonales</taxon>
        <taxon>Trichosporonaceae</taxon>
        <taxon>Vanrija</taxon>
    </lineage>
</organism>
<dbReference type="Pfam" id="PF00621">
    <property type="entry name" value="RhoGEF"/>
    <property type="match status" value="1"/>
</dbReference>
<sequence length="1335" mass="145179">MAPIVSGSPFRPRSRGPTARSPSPPPLPPKASAIDLNSSTRSTDRETGLKVTKRAFLCDVVVERNGPETTALLSHLGNAVAPQSALRNSQNTPTTPSRRSENGGAVASKWSVEKSSEMQTRLSAILDEFIKTERSYVARIKALKMSYADPLRHFAKQGYSVIVPMYEAKTLFSNIDVILPAAQSFLADLEAVWALGNAAAQVGDVCLRHLKTLKTIDPYRTYIGNQDEAQKTFQEMFKKEPAFVSFIENTKYQTTNVQNVGLSELLMEPVQRVPRYTLLWQEMIKCMSPLDTQRAKLQEATEIASRIARCDADEQTVRATVMYCLQRNVENFPVSGVQVAKADIKANLFSNNRNFIDAIDVQDSPPGGDTATSGSKSPRPASVASSNRSSITASSLMSPRKESSSTATLPCTLFLFDDKIMITKRQSSSISGPKVTGVDDVAKLVKSGGGVAVKEKDGSKKESLSFRGVVDILNVVVTDVGNGDFNIDFGKPPMDQFGKWASRTFRHYSTVHPPYSVGFDPSATRKDKLRFVHNIWAAQALARTKVLPTQVKAVPQVLESPEEVDLGPAKEPFSVAKLYSNIWDREGWEAEQTKARVLIRIDEDGQFKDMPMGSSGNPSLIFHLQPLAGGICRLSWLLPNLGLNEQETMVPLDEIVEKVARRICRSKAFHPDETVTVANASAPNTPSTAGRRHNFGRSLDAVTTNLFGSGTASSRGGYTSSGDAFGSTSTKRSRSVTSRTSTAETRGTSTDKRSVTSDGRSMPQTPRSPMSPSRAGARSPSTASRSDGHGKLSDGPRPGSASPAVPSRVAARIAAMEEKVNSDTSPIRRTPSRVPVPTLASSVLARDESSLTRDSSLSSLPQSPTKSSAKPDALSPRPGGYVAPLPPPLALASDSSAMSRQGSSVTERPLSPRPPLPQPGQAHPALGVVSPLPNLPGSARRPLPQPPMVEVDLTDAPPSKLIGLGAPPRLRITSGSARSSVVGDENASLRSTSGQKRQHMAEHLTPRKRSPSDSPMHRREGERTPTQTPEPRLPGVSSRKVSTSTLTPRGSRQSSATGTLTPSRRVSAVSVASVASAATVHTIGSATEDCDIIMSDHADLSTAANSVRQKVADARILTRRIRVDAKSLYKMTKENHWDVSRTPSLPRSPHNRNIRRQADLLGAYEDVPSVVSPGAPIKGDKEQSPEDVVRALVKTSDKLETRLKEALADTERVRMLARQAAEAESQHASSTAVWESQIQRSKEREDLVREHLGMREMELDEIYKAFNTELDSMYNDLTLPQPDLAAAAMRKDLQETKAQRNQYQLENSRLKQQLDEERQKREHWAKLLRAHGIPL</sequence>
<dbReference type="PANTHER" id="PTHR12673">
    <property type="entry name" value="FACIOGENITAL DYSPLASIA PROTEIN"/>
    <property type="match status" value="1"/>
</dbReference>
<dbReference type="EMBL" id="CP086718">
    <property type="protein sequence ID" value="WOO83441.1"/>
    <property type="molecule type" value="Genomic_DNA"/>
</dbReference>
<dbReference type="Gene3D" id="1.20.900.10">
    <property type="entry name" value="Dbl homology (DH) domain"/>
    <property type="match status" value="1"/>
</dbReference>
<feature type="compositionally biased region" description="Polar residues" evidence="2">
    <location>
        <begin position="1039"/>
        <end position="1062"/>
    </location>
</feature>
<feature type="region of interest" description="Disordered" evidence="2">
    <location>
        <begin position="82"/>
        <end position="111"/>
    </location>
</feature>
<dbReference type="InterPro" id="IPR035899">
    <property type="entry name" value="DBL_dom_sf"/>
</dbReference>
<dbReference type="PANTHER" id="PTHR12673:SF270">
    <property type="entry name" value="FYVE-TYPE DOMAIN-CONTAINING PROTEIN"/>
    <property type="match status" value="1"/>
</dbReference>
<name>A0AAF1BJH2_9TREE</name>
<gene>
    <name evidence="4" type="primary">gef2_1</name>
    <name evidence="4" type="ORF">LOC62_05G006965</name>
</gene>
<dbReference type="GO" id="GO:0005085">
    <property type="term" value="F:guanyl-nucleotide exchange factor activity"/>
    <property type="evidence" value="ECO:0007669"/>
    <property type="project" value="InterPro"/>
</dbReference>
<feature type="compositionally biased region" description="Low complexity" evidence="2">
    <location>
        <begin position="795"/>
        <end position="812"/>
    </location>
</feature>
<accession>A0AAF1BJH2</accession>
<protein>
    <submittedName>
        <fullName evidence="4">Rho guanine nucleotide exchange factor gef2</fullName>
    </submittedName>
</protein>
<keyword evidence="5" id="KW-1185">Reference proteome</keyword>
<feature type="region of interest" description="Disordered" evidence="2">
    <location>
        <begin position="1220"/>
        <end position="1240"/>
    </location>
</feature>
<reference evidence="4" key="1">
    <citation type="submission" date="2023-10" db="EMBL/GenBank/DDBJ databases">
        <authorList>
            <person name="Noh H."/>
        </authorList>
    </citation>
    <scope>NUCLEOTIDE SEQUENCE</scope>
    <source>
        <strain evidence="4">DUCC4014</strain>
    </source>
</reference>
<feature type="compositionally biased region" description="Low complexity" evidence="2">
    <location>
        <begin position="727"/>
        <end position="746"/>
    </location>
</feature>
<evidence type="ECO:0000313" key="4">
    <source>
        <dbReference type="EMBL" id="WOO83441.1"/>
    </source>
</evidence>
<dbReference type="InterPro" id="IPR000219">
    <property type="entry name" value="DH_dom"/>
</dbReference>
<feature type="compositionally biased region" description="Polar residues" evidence="2">
    <location>
        <begin position="85"/>
        <end position="97"/>
    </location>
</feature>
<dbReference type="SUPFAM" id="SSF48065">
    <property type="entry name" value="DBL homology domain (DH-domain)"/>
    <property type="match status" value="1"/>
</dbReference>
<feature type="compositionally biased region" description="Low complexity" evidence="2">
    <location>
        <begin position="377"/>
        <end position="395"/>
    </location>
</feature>
<dbReference type="SMART" id="SM00325">
    <property type="entry name" value="RhoGEF"/>
    <property type="match status" value="1"/>
</dbReference>
<feature type="compositionally biased region" description="Polar residues" evidence="2">
    <location>
        <begin position="676"/>
        <end position="688"/>
    </location>
</feature>
<evidence type="ECO:0000256" key="2">
    <source>
        <dbReference type="SAM" id="MobiDB-lite"/>
    </source>
</evidence>